<dbReference type="EMBL" id="CM039432">
    <property type="protein sequence ID" value="KAI4333110.1"/>
    <property type="molecule type" value="Genomic_DNA"/>
</dbReference>
<gene>
    <name evidence="1" type="ORF">L6164_017957</name>
</gene>
<accession>A0ACB9NEH8</accession>
<name>A0ACB9NEH8_BAUVA</name>
<protein>
    <submittedName>
        <fullName evidence="1">Uncharacterized protein</fullName>
    </submittedName>
</protein>
<evidence type="ECO:0000313" key="2">
    <source>
        <dbReference type="Proteomes" id="UP000828941"/>
    </source>
</evidence>
<evidence type="ECO:0000313" key="1">
    <source>
        <dbReference type="EMBL" id="KAI4333110.1"/>
    </source>
</evidence>
<keyword evidence="2" id="KW-1185">Reference proteome</keyword>
<proteinExistence type="predicted"/>
<dbReference type="Proteomes" id="UP000828941">
    <property type="component" value="Chromosome 7"/>
</dbReference>
<reference evidence="1 2" key="1">
    <citation type="journal article" date="2022" name="DNA Res.">
        <title>Chromosomal-level genome assembly of the orchid tree Bauhinia variegata (Leguminosae; Cercidoideae) supports the allotetraploid origin hypothesis of Bauhinia.</title>
        <authorList>
            <person name="Zhong Y."/>
            <person name="Chen Y."/>
            <person name="Zheng D."/>
            <person name="Pang J."/>
            <person name="Liu Y."/>
            <person name="Luo S."/>
            <person name="Meng S."/>
            <person name="Qian L."/>
            <person name="Wei D."/>
            <person name="Dai S."/>
            <person name="Zhou R."/>
        </authorList>
    </citation>
    <scope>NUCLEOTIDE SEQUENCE [LARGE SCALE GENOMIC DNA]</scope>
    <source>
        <strain evidence="1">BV-YZ2020</strain>
    </source>
</reference>
<comment type="caution">
    <text evidence="1">The sequence shown here is derived from an EMBL/GenBank/DDBJ whole genome shotgun (WGS) entry which is preliminary data.</text>
</comment>
<organism evidence="1 2">
    <name type="scientific">Bauhinia variegata</name>
    <name type="common">Purple orchid tree</name>
    <name type="synonym">Phanera variegata</name>
    <dbReference type="NCBI Taxonomy" id="167791"/>
    <lineage>
        <taxon>Eukaryota</taxon>
        <taxon>Viridiplantae</taxon>
        <taxon>Streptophyta</taxon>
        <taxon>Embryophyta</taxon>
        <taxon>Tracheophyta</taxon>
        <taxon>Spermatophyta</taxon>
        <taxon>Magnoliopsida</taxon>
        <taxon>eudicotyledons</taxon>
        <taxon>Gunneridae</taxon>
        <taxon>Pentapetalae</taxon>
        <taxon>rosids</taxon>
        <taxon>fabids</taxon>
        <taxon>Fabales</taxon>
        <taxon>Fabaceae</taxon>
        <taxon>Cercidoideae</taxon>
        <taxon>Cercideae</taxon>
        <taxon>Bauhiniinae</taxon>
        <taxon>Bauhinia</taxon>
    </lineage>
</organism>
<sequence>MSISDTTHGFNIALSSNDSNPCADKLGTLIFQLFTNFIIFMGMVIVCNVVHYALKPFSQPRITSDILVGLIVGNIDLLREEYEGLNRTFGFIIDVGMMCYMFALGIEMDPYVLFKRPTREAQVAYTSVLITFIIACSTTPFLHYFSGQHKLEFTLSLSTLLSSTASPVLTRVISQLKIDKSDIGRLVTEVGMLSDFICFLILSIGYIAMPLPTYCNGTESHKWLKTTISMGSALLAQTVFTAIISPIFMNWVNNENPEGRPMKGSHLVLSVAFMVLICVPSSSYGYSPILSAFMAGICLPREGRVSKWVISKINYLLTTIFFPFFFMWMGYAAHISDFESGQLMTWARLLLLVGIAKVGKVAGTIVSGSMLGIHLPETVAIGLLLTTKGHFHIYLAIRVMNCGATLTTGIVMVIAIFFTVWHAPIVVASIIERARKRAPTHRMALQLLDPSSELRILLCVHGTQSVPAALNFMEISRGSPDPGIQVYATDLIELTDYIAASLERVEGMDTVTVKDKGVVDMRAQITSCFQEYVDADGDGITLRRAMTLADFNNMGADICTLAEDLMIALIILPFHKIQREDGKLDAGNAGFRYVYKKVLRHAPCSVGILVDRGLGKLGKITRTQVCLNVAVIFIGGKDDREALALAGRIAQHPGVKLTVLRFLVDSSDPAPRGFRVNLSEKDEEEMGLDDECFAQFYEKHILGGRISYIEKHLANSAETFSTLQSFEGQYTLIIVGRGGGVNSVLTMGMNDWQRCPELGPIGDVLSGPEFLATVSVLIIQQHRLRGELAGLDDDFTVM</sequence>